<dbReference type="InterPro" id="IPR027417">
    <property type="entry name" value="P-loop_NTPase"/>
</dbReference>
<name>A0A354YT90_9FIRM</name>
<comment type="caution">
    <text evidence="1">The sequence shown here is derived from an EMBL/GenBank/DDBJ whole genome shotgun (WGS) entry which is preliminary data.</text>
</comment>
<dbReference type="Gene3D" id="3.40.50.300">
    <property type="entry name" value="P-loop containing nucleotide triphosphate hydrolases"/>
    <property type="match status" value="1"/>
</dbReference>
<proteinExistence type="predicted"/>
<dbReference type="SUPFAM" id="SSF52540">
    <property type="entry name" value="P-loop containing nucleoside triphosphate hydrolases"/>
    <property type="match status" value="1"/>
</dbReference>
<dbReference type="EMBL" id="DNZF01000033">
    <property type="protein sequence ID" value="HBK52593.1"/>
    <property type="molecule type" value="Genomic_DNA"/>
</dbReference>
<organism evidence="1 2">
    <name type="scientific">Syntrophomonas wolfei</name>
    <dbReference type="NCBI Taxonomy" id="863"/>
    <lineage>
        <taxon>Bacteria</taxon>
        <taxon>Bacillati</taxon>
        <taxon>Bacillota</taxon>
        <taxon>Clostridia</taxon>
        <taxon>Eubacteriales</taxon>
        <taxon>Syntrophomonadaceae</taxon>
        <taxon>Syntrophomonas</taxon>
    </lineage>
</organism>
<evidence type="ECO:0000313" key="2">
    <source>
        <dbReference type="Proteomes" id="UP000263273"/>
    </source>
</evidence>
<dbReference type="Proteomes" id="UP000263273">
    <property type="component" value="Unassembled WGS sequence"/>
</dbReference>
<protein>
    <recommendedName>
        <fullName evidence="3">CobQ/CobB/MinD/ParA nucleotide binding domain-containing protein</fullName>
    </recommendedName>
</protein>
<evidence type="ECO:0000313" key="1">
    <source>
        <dbReference type="EMBL" id="HBK52593.1"/>
    </source>
</evidence>
<dbReference type="STRING" id="378794.GCA_001570625_00721"/>
<evidence type="ECO:0008006" key="3">
    <source>
        <dbReference type="Google" id="ProtNLM"/>
    </source>
</evidence>
<sequence>MGKIAVFAGGLGSGKSELAINFALEEAKRAAGVVLADLDMVNPFFASRDVGQVLERAGIKLFGPGGDLSFGDVPSIPAEIIALIQQENYLFIDLGGDEVGSLVMGYLSRFIKRWEEMEVFLVLNPYRPFSSELAGVSKVKQLIELAARVRITGIISNPNLVEETNLKTIIEGHRQVQEFADFLQLPVKFLCVEERFWDQLLPRYGSILKKLTLHLRPTWLQDT</sequence>
<dbReference type="AlphaFoldDB" id="A0A354YT90"/>
<accession>A0A354YT90</accession>
<gene>
    <name evidence="1" type="ORF">DDZ44_01460</name>
</gene>
<reference evidence="1 2" key="1">
    <citation type="journal article" date="2018" name="Nat. Biotechnol.">
        <title>A standardized bacterial taxonomy based on genome phylogeny substantially revises the tree of life.</title>
        <authorList>
            <person name="Parks D.H."/>
            <person name="Chuvochina M."/>
            <person name="Waite D.W."/>
            <person name="Rinke C."/>
            <person name="Skarshewski A."/>
            <person name="Chaumeil P.A."/>
            <person name="Hugenholtz P."/>
        </authorList>
    </citation>
    <scope>NUCLEOTIDE SEQUENCE [LARGE SCALE GENOMIC DNA]</scope>
    <source>
        <strain evidence="1">UBA10948</strain>
    </source>
</reference>